<dbReference type="eggNOG" id="ENOG502RKYC">
    <property type="taxonomic scope" value="Eukaryota"/>
</dbReference>
<keyword evidence="3" id="KW-1185">Reference proteome</keyword>
<feature type="region of interest" description="Disordered" evidence="1">
    <location>
        <begin position="62"/>
        <end position="89"/>
    </location>
</feature>
<evidence type="ECO:0000313" key="3">
    <source>
        <dbReference type="Proteomes" id="UP000016931"/>
    </source>
</evidence>
<gene>
    <name evidence="2" type="ORF">SEPMUDRAFT_148302</name>
</gene>
<dbReference type="OMA" id="IMSYLEM"/>
<proteinExistence type="predicted"/>
<feature type="region of interest" description="Disordered" evidence="1">
    <location>
        <begin position="1"/>
        <end position="48"/>
    </location>
</feature>
<evidence type="ECO:0000256" key="1">
    <source>
        <dbReference type="SAM" id="MobiDB-lite"/>
    </source>
</evidence>
<sequence length="359" mass="38818">MESFIQSSDSTRTSSSASEQSEQKHPRYPQYPLGGLRTNGSRPTSRAASYTPSYMAMSIPQAPAAPKGEQNGRSISVHTPQSRSASTASSVNIYPTAGTGVLFVIVASSLPPSLLQYLETILSRQTFAGIVLAARQEHEAELKQLKMDTYALIGKLRREMSVETRLRESWSPAEMTSLLQEGTRQGAGVQGVLCCPDFAINEVADILNFSEHNLQTSWQESVAFVHAASRTLIPHLLTTAQSVKSAANGRPSKEPRGPFFLVTTTSNPTSASAVTKAAVDALVQQLVVATESTGLLVGHAESTLIPDPIGKDNFKPQLEPMITDLDYNGHVQDSTFAAGESPTKLWNMWALQEQLDRAD</sequence>
<name>M3B4D3_SPHMS</name>
<dbReference type="EMBL" id="KB456262">
    <property type="protein sequence ID" value="EMF14657.1"/>
    <property type="molecule type" value="Genomic_DNA"/>
</dbReference>
<dbReference type="RefSeq" id="XP_016762778.1">
    <property type="nucleotide sequence ID" value="XM_016904836.1"/>
</dbReference>
<dbReference type="GeneID" id="27901973"/>
<feature type="compositionally biased region" description="Polar residues" evidence="1">
    <location>
        <begin position="38"/>
        <end position="48"/>
    </location>
</feature>
<evidence type="ECO:0000313" key="2">
    <source>
        <dbReference type="EMBL" id="EMF14657.1"/>
    </source>
</evidence>
<dbReference type="AlphaFoldDB" id="M3B4D3"/>
<dbReference type="OrthoDB" id="3891008at2759"/>
<dbReference type="HOGENOM" id="CLU_068957_0_0_1"/>
<feature type="compositionally biased region" description="Polar residues" evidence="1">
    <location>
        <begin position="71"/>
        <end position="89"/>
    </location>
</feature>
<protein>
    <submittedName>
        <fullName evidence="2">Uncharacterized protein</fullName>
    </submittedName>
</protein>
<accession>M3B4D3</accession>
<reference evidence="2 3" key="1">
    <citation type="journal article" date="2012" name="PLoS Pathog.">
        <title>Diverse lifestyles and strategies of plant pathogenesis encoded in the genomes of eighteen Dothideomycetes fungi.</title>
        <authorList>
            <person name="Ohm R.A."/>
            <person name="Feau N."/>
            <person name="Henrissat B."/>
            <person name="Schoch C.L."/>
            <person name="Horwitz B.A."/>
            <person name="Barry K.W."/>
            <person name="Condon B.J."/>
            <person name="Copeland A.C."/>
            <person name="Dhillon B."/>
            <person name="Glaser F."/>
            <person name="Hesse C.N."/>
            <person name="Kosti I."/>
            <person name="LaButti K."/>
            <person name="Lindquist E.A."/>
            <person name="Lucas S."/>
            <person name="Salamov A.A."/>
            <person name="Bradshaw R.E."/>
            <person name="Ciuffetti L."/>
            <person name="Hamelin R.C."/>
            <person name="Kema G.H.J."/>
            <person name="Lawrence C."/>
            <person name="Scott J.A."/>
            <person name="Spatafora J.W."/>
            <person name="Turgeon B.G."/>
            <person name="de Wit P.J.G.M."/>
            <person name="Zhong S."/>
            <person name="Goodwin S.B."/>
            <person name="Grigoriev I.V."/>
        </authorList>
    </citation>
    <scope>NUCLEOTIDE SEQUENCE [LARGE SCALE GENOMIC DNA]</scope>
    <source>
        <strain evidence="2 3">SO2202</strain>
    </source>
</reference>
<dbReference type="Proteomes" id="UP000016931">
    <property type="component" value="Unassembled WGS sequence"/>
</dbReference>
<organism evidence="2 3">
    <name type="scientific">Sphaerulina musiva (strain SO2202)</name>
    <name type="common">Poplar stem canker fungus</name>
    <name type="synonym">Septoria musiva</name>
    <dbReference type="NCBI Taxonomy" id="692275"/>
    <lineage>
        <taxon>Eukaryota</taxon>
        <taxon>Fungi</taxon>
        <taxon>Dikarya</taxon>
        <taxon>Ascomycota</taxon>
        <taxon>Pezizomycotina</taxon>
        <taxon>Dothideomycetes</taxon>
        <taxon>Dothideomycetidae</taxon>
        <taxon>Mycosphaerellales</taxon>
        <taxon>Mycosphaerellaceae</taxon>
        <taxon>Sphaerulina</taxon>
    </lineage>
</organism>
<feature type="compositionally biased region" description="Low complexity" evidence="1">
    <location>
        <begin position="1"/>
        <end position="20"/>
    </location>
</feature>